<keyword evidence="2" id="KW-1185">Reference proteome</keyword>
<comment type="caution">
    <text evidence="1">The sequence shown here is derived from an EMBL/GenBank/DDBJ whole genome shotgun (WGS) entry which is preliminary data.</text>
</comment>
<proteinExistence type="predicted"/>
<organism evidence="1 2">
    <name type="scientific">Smallanthus sonchifolius</name>
    <dbReference type="NCBI Taxonomy" id="185202"/>
    <lineage>
        <taxon>Eukaryota</taxon>
        <taxon>Viridiplantae</taxon>
        <taxon>Streptophyta</taxon>
        <taxon>Embryophyta</taxon>
        <taxon>Tracheophyta</taxon>
        <taxon>Spermatophyta</taxon>
        <taxon>Magnoliopsida</taxon>
        <taxon>eudicotyledons</taxon>
        <taxon>Gunneridae</taxon>
        <taxon>Pentapetalae</taxon>
        <taxon>asterids</taxon>
        <taxon>campanulids</taxon>
        <taxon>Asterales</taxon>
        <taxon>Asteraceae</taxon>
        <taxon>Asteroideae</taxon>
        <taxon>Heliantheae alliance</taxon>
        <taxon>Millerieae</taxon>
        <taxon>Smallanthus</taxon>
    </lineage>
</organism>
<reference evidence="1 2" key="2">
    <citation type="journal article" date="2022" name="Mol. Ecol. Resour.">
        <title>The genomes of chicory, endive, great burdock and yacon provide insights into Asteraceae paleo-polyploidization history and plant inulin production.</title>
        <authorList>
            <person name="Fan W."/>
            <person name="Wang S."/>
            <person name="Wang H."/>
            <person name="Wang A."/>
            <person name="Jiang F."/>
            <person name="Liu H."/>
            <person name="Zhao H."/>
            <person name="Xu D."/>
            <person name="Zhang Y."/>
        </authorList>
    </citation>
    <scope>NUCLEOTIDE SEQUENCE [LARGE SCALE GENOMIC DNA]</scope>
    <source>
        <strain evidence="2">cv. Yunnan</strain>
        <tissue evidence="1">Leaves</tissue>
    </source>
</reference>
<evidence type="ECO:0000313" key="1">
    <source>
        <dbReference type="EMBL" id="KAI3733032.1"/>
    </source>
</evidence>
<sequence>MEGERKKTVEEQKKLNKKKQIADEEGLEVQQSFMNDVFATKGGLESKAFLLDNLLPGKQIYANVEWMFKRGATKSKRMGAFRKHMVQVVEGYEEKEDMRSYDMVMHPILEKKHFYLICFDTKNPLIRNRQHEEKCVWSER</sequence>
<gene>
    <name evidence="1" type="ORF">L1987_64247</name>
</gene>
<protein>
    <submittedName>
        <fullName evidence="1">Uncharacterized protein</fullName>
    </submittedName>
</protein>
<accession>A0ACB9CFW6</accession>
<name>A0ACB9CFW6_9ASTR</name>
<evidence type="ECO:0000313" key="2">
    <source>
        <dbReference type="Proteomes" id="UP001056120"/>
    </source>
</evidence>
<dbReference type="EMBL" id="CM042038">
    <property type="protein sequence ID" value="KAI3733032.1"/>
    <property type="molecule type" value="Genomic_DNA"/>
</dbReference>
<reference evidence="2" key="1">
    <citation type="journal article" date="2022" name="Mol. Ecol. Resour.">
        <title>The genomes of chicory, endive, great burdock and yacon provide insights into Asteraceae palaeo-polyploidization history and plant inulin production.</title>
        <authorList>
            <person name="Fan W."/>
            <person name="Wang S."/>
            <person name="Wang H."/>
            <person name="Wang A."/>
            <person name="Jiang F."/>
            <person name="Liu H."/>
            <person name="Zhao H."/>
            <person name="Xu D."/>
            <person name="Zhang Y."/>
        </authorList>
    </citation>
    <scope>NUCLEOTIDE SEQUENCE [LARGE SCALE GENOMIC DNA]</scope>
    <source>
        <strain evidence="2">cv. Yunnan</strain>
    </source>
</reference>
<dbReference type="Proteomes" id="UP001056120">
    <property type="component" value="Linkage Group LG21"/>
</dbReference>